<evidence type="ECO:0000259" key="3">
    <source>
        <dbReference type="Pfam" id="PF13439"/>
    </source>
</evidence>
<dbReference type="Pfam" id="PF00534">
    <property type="entry name" value="Glycos_transf_1"/>
    <property type="match status" value="1"/>
</dbReference>
<dbReference type="CDD" id="cd03809">
    <property type="entry name" value="GT4_MtfB-like"/>
    <property type="match status" value="1"/>
</dbReference>
<dbReference type="InterPro" id="IPR001296">
    <property type="entry name" value="Glyco_trans_1"/>
</dbReference>
<organism evidence="4">
    <name type="scientific">Klebsiella sp. 2212/52</name>
    <dbReference type="NCBI Taxonomy" id="1497829"/>
    <lineage>
        <taxon>Bacteria</taxon>
        <taxon>Pseudomonadati</taxon>
        <taxon>Pseudomonadota</taxon>
        <taxon>Gammaproteobacteria</taxon>
        <taxon>Enterobacterales</taxon>
        <taxon>Enterobacteriaceae</taxon>
        <taxon>Klebsiella/Raoultella group</taxon>
        <taxon>Klebsiella</taxon>
    </lineage>
</organism>
<sequence length="355" mass="40468">MIYINGRFLTQNITGVQRFALEISKEIIKREKDCIFLVPSLKDLKNKDLTDLFNIVEIKGGRGHYWEQITLPIFLLKNKGASLLNLCNSAPLFYKKQIVTHHDITYIRYPQSFSMPFRIYYQFFSRFFLKNSKEIITVSEFSKEEISNHYGIERSKITVVYNAVSAFFSNEEKIKKEDKVGYILAVSSPVYHKNFNKLVSAFSRTDINLQLKIVGGVEKNLSNTTKTDSDKRISFVGRVSDDELRSLYSHAVAFIFPSLYEGFGIPPLEAQACGCPVLSSQNASMKEVLADSVLYFDPTSEDQIISVIKKISNNDVLRELLISNGYSNVTRFSWEKSAAIVHSLIEKINVQKGSI</sequence>
<proteinExistence type="predicted"/>
<dbReference type="InterPro" id="IPR028098">
    <property type="entry name" value="Glyco_trans_4-like_N"/>
</dbReference>
<gene>
    <name evidence="4" type="primary">wcuI</name>
</gene>
<evidence type="ECO:0000313" key="4">
    <source>
        <dbReference type="EMBL" id="BAT24106.1"/>
    </source>
</evidence>
<evidence type="ECO:0000256" key="1">
    <source>
        <dbReference type="ARBA" id="ARBA00022679"/>
    </source>
</evidence>
<dbReference type="PANTHER" id="PTHR46401:SF2">
    <property type="entry name" value="GLYCOSYLTRANSFERASE WBBK-RELATED"/>
    <property type="match status" value="1"/>
</dbReference>
<dbReference type="Gene3D" id="3.40.50.2000">
    <property type="entry name" value="Glycogen Phosphorylase B"/>
    <property type="match status" value="2"/>
</dbReference>
<dbReference type="GO" id="GO:0016757">
    <property type="term" value="F:glycosyltransferase activity"/>
    <property type="evidence" value="ECO:0007669"/>
    <property type="project" value="InterPro"/>
</dbReference>
<accession>A0A0P0YSD7</accession>
<feature type="domain" description="Glycosyl transferase family 1" evidence="2">
    <location>
        <begin position="171"/>
        <end position="326"/>
    </location>
</feature>
<dbReference type="Pfam" id="PF13439">
    <property type="entry name" value="Glyco_transf_4"/>
    <property type="match status" value="1"/>
</dbReference>
<reference evidence="4" key="2">
    <citation type="journal article" date="2015" name="Sci. Rep.">
        <title>Genetic analysis of capsular polysaccharide synthesis gene clusters in 79 capsular types of Klebsiella spp.</title>
        <authorList>
            <person name="Pan Y.J."/>
            <person name="Lin T.L."/>
            <person name="Chen C.T."/>
            <person name="Chen Y.Y."/>
            <person name="Hsieh P.F."/>
            <person name="Hsu C.R."/>
            <person name="Wu M.C."/>
            <person name="Wang J.T."/>
        </authorList>
    </citation>
    <scope>NUCLEOTIDE SEQUENCE</scope>
    <source>
        <strain evidence="4">2212/52</strain>
    </source>
</reference>
<keyword evidence="1 4" id="KW-0808">Transferase</keyword>
<name>A0A0P0YSD7_9ENTR</name>
<dbReference type="PANTHER" id="PTHR46401">
    <property type="entry name" value="GLYCOSYLTRANSFERASE WBBK-RELATED"/>
    <property type="match status" value="1"/>
</dbReference>
<reference evidence="4" key="1">
    <citation type="submission" date="2014-04" db="EMBL/GenBank/DDBJ databases">
        <authorList>
            <person name="Harrison E."/>
        </authorList>
    </citation>
    <scope>NUCLEOTIDE SEQUENCE</scope>
    <source>
        <strain evidence="4">2212/52</strain>
    </source>
</reference>
<dbReference type="AlphaFoldDB" id="A0A0P0YSD7"/>
<dbReference type="EMBL" id="AB924596">
    <property type="protein sequence ID" value="BAT24106.1"/>
    <property type="molecule type" value="Genomic_DNA"/>
</dbReference>
<protein>
    <submittedName>
        <fullName evidence="4">Group 1 glycosyl transferase</fullName>
    </submittedName>
</protein>
<dbReference type="SUPFAM" id="SSF53756">
    <property type="entry name" value="UDP-Glycosyltransferase/glycogen phosphorylase"/>
    <property type="match status" value="1"/>
</dbReference>
<dbReference type="GO" id="GO:0009103">
    <property type="term" value="P:lipopolysaccharide biosynthetic process"/>
    <property type="evidence" value="ECO:0007669"/>
    <property type="project" value="TreeGrafter"/>
</dbReference>
<feature type="domain" description="Glycosyltransferase subfamily 4-like N-terminal" evidence="3">
    <location>
        <begin position="14"/>
        <end position="164"/>
    </location>
</feature>
<evidence type="ECO:0000259" key="2">
    <source>
        <dbReference type="Pfam" id="PF00534"/>
    </source>
</evidence>